<feature type="region of interest" description="Disordered" evidence="3">
    <location>
        <begin position="188"/>
        <end position="207"/>
    </location>
</feature>
<name>A0A1C3KPG7_PLAOA</name>
<proteinExistence type="predicted"/>
<dbReference type="PANTHER" id="PTHR22870:SF408">
    <property type="entry name" value="OS09G0560450 PROTEIN"/>
    <property type="match status" value="1"/>
</dbReference>
<dbReference type="OrthoDB" id="10256179at2759"/>
<dbReference type="InterPro" id="IPR000408">
    <property type="entry name" value="Reg_chr_condens"/>
</dbReference>
<feature type="compositionally biased region" description="Basic and acidic residues" evidence="3">
    <location>
        <begin position="19"/>
        <end position="28"/>
    </location>
</feature>
<evidence type="ECO:0000256" key="3">
    <source>
        <dbReference type="SAM" id="MobiDB-lite"/>
    </source>
</evidence>
<evidence type="ECO:0000256" key="2">
    <source>
        <dbReference type="PROSITE-ProRule" id="PRU00235"/>
    </source>
</evidence>
<sequence length="1476" mass="169596">MEKKESNRSLVSCGNEGGTYRERGEDGSAAKIKRRNFSQMNILEQLAMLSKKKKKLTREKETWDVISNISKYSSDKNKETEKKKILICLGNNNFGQLGLEENMRIGLIDFSSLRVSKHHLVRKQKKTFTQVNSISKILKRKGRYNSSSTFNNRSSNSLCYNEMYNDILTKLPKDFSLSTIQRIKEREAAKGEAAKGEAAKGEAAKREAAKGDAACSGEGTGAPSAKEKCGGSPFGQSLFRSTNYLTRNKYEVNAIKVKEKKGFYSDCEYDKKHKEKMKQYDDFLAINDSANSATVCGGRTVAGQSTPTKEKQQWKRQLNQHDECGDRDQRDQREQRDQLKCVEERTVFNPKKINCGKYHSGAVSKTGQVCLWGLNCYGQLGVNPKRSIYTCYKKMKLRVVDKGKGGKHTEEKHVLGEHIGGELEEKSRRCLFARREKTVMSPYMFKLIPLRHFGRKHKVKSISLGSFHTLLLTYDGYVFTFGCNKKSQLGLPNGYNKKISYTSKPFLLPLRGISSEFKQKRGNCGRGGGNIPGGNIPLGRKNTFYFTTNSRYASISHPVVYITCGSYHSAVIDADKRLWVWGWNKFGQVDNSYVRDKAKKKEREKRSHGNLKLLGFSFNLGNRDTHNICKKRREKMQRSNNKNVNIPRHIKIRNHNVLQVSLGKYHSLCLTEDKSVYIWGYLKKRENKKYSFFSCRDGSNYYEDVTVMTKIRCLSNLYISNITSSSTHTVFVAPVKWVNQDGENNVPWEINSCLKNYQYSNKASDRYRNNILLKNEGNNDTFLKFCSQQIFSRGGDNVFYVKYTDLYNLVNFNIRKKEKIGREINRNVYYINKKYHVSNTCLVTNKYYTVKDGMEKKIRTQSLDRTNNAKVENILKPLFLSSTNDFTHCNTLQIFQVAVGKNFAIILTSSPSINKILNKKKIDYINNICSLDVLRNKIPERNIFVIGKSDYNQLILPKNCKYTTIPVYIEKNKLIYELFRRNKKHNFLNLSNKKKYSDQINYNKKIFNLKKYHEIIKKSITKNSLLYNHIDKHKCSLVINCSNNIYRQNSIYCKLYDDGHNLCCNKNKISSSHVQSSSDIHSNNNFLHFNLRKKKNNNDNNCIRDRRLSSLEIHSENPLGVNTPQGKSSTINLKDSDSSSTPLPRCTNSSEGDANVVVDCLARDRDENTRTCEKETYINHFDGDSRIQIFPIEKKNHIIFEATGGAQSSLGPNNDLAEKYSQDMRNYGDVSLKEKNTNFSGKKRDEGTFVALQNGGYPTSSNEGDIDGGSQKGSSEEHSGGEHHRGGLKQDGAAAFHMLREYSFGNKSLPNFDKGETNHIEKAKRSETFTLNESTNYIGDHEHGRRKGTPEKISTFNERVEENMYTFSKRKKKRSSINKKELFRSIILRTIDNLNENFLNEKNRNIKLTKCEHVKVKFKVFKKRHSCLWNYFTYHQTKKRNPVSYNLLQNIVNITLLDIACGDYHSLILLEVDTLT</sequence>
<protein>
    <submittedName>
        <fullName evidence="4">Regulator of chromosome condensation, putative</fullName>
    </submittedName>
</protein>
<feature type="region of interest" description="Disordered" evidence="3">
    <location>
        <begin position="212"/>
        <end position="232"/>
    </location>
</feature>
<dbReference type="InterPro" id="IPR009091">
    <property type="entry name" value="RCC1/BLIP-II"/>
</dbReference>
<feature type="compositionally biased region" description="Basic and acidic residues" evidence="3">
    <location>
        <begin position="308"/>
        <end position="331"/>
    </location>
</feature>
<gene>
    <name evidence="4" type="primary">PowCR01_050024800</name>
    <name evidence="4" type="ORF">POWCR01_050024800</name>
</gene>
<dbReference type="Proteomes" id="UP000243200">
    <property type="component" value="Chromosome 5"/>
</dbReference>
<organism evidence="4 5">
    <name type="scientific">Plasmodium ovale</name>
    <name type="common">malaria parasite P. ovale</name>
    <dbReference type="NCBI Taxonomy" id="36330"/>
    <lineage>
        <taxon>Eukaryota</taxon>
        <taxon>Sar</taxon>
        <taxon>Alveolata</taxon>
        <taxon>Apicomplexa</taxon>
        <taxon>Aconoidasida</taxon>
        <taxon>Haemosporida</taxon>
        <taxon>Plasmodiidae</taxon>
        <taxon>Plasmodium</taxon>
        <taxon>Plasmodium (Plasmodium)</taxon>
    </lineage>
</organism>
<feature type="region of interest" description="Disordered" evidence="3">
    <location>
        <begin position="1"/>
        <end position="29"/>
    </location>
</feature>
<dbReference type="SUPFAM" id="SSF50985">
    <property type="entry name" value="RCC1/BLIP-II"/>
    <property type="match status" value="1"/>
</dbReference>
<feature type="compositionally biased region" description="Polar residues" evidence="3">
    <location>
        <begin position="1120"/>
        <end position="1150"/>
    </location>
</feature>
<feature type="region of interest" description="Disordered" evidence="3">
    <location>
        <begin position="1114"/>
        <end position="1150"/>
    </location>
</feature>
<feature type="region of interest" description="Disordered" evidence="3">
    <location>
        <begin position="1252"/>
        <end position="1288"/>
    </location>
</feature>
<feature type="region of interest" description="Disordered" evidence="3">
    <location>
        <begin position="299"/>
        <end position="331"/>
    </location>
</feature>
<dbReference type="VEuPathDB" id="PlasmoDB:PocGH01_05029800"/>
<evidence type="ECO:0000313" key="5">
    <source>
        <dbReference type="Proteomes" id="UP000243200"/>
    </source>
</evidence>
<dbReference type="VEuPathDB" id="PlasmoDB:POWCR01_050024800"/>
<feature type="repeat" description="RCC1" evidence="2">
    <location>
        <begin position="476"/>
        <end position="575"/>
    </location>
</feature>
<dbReference type="Gene3D" id="2.130.10.30">
    <property type="entry name" value="Regulator of chromosome condensation 1/beta-lactamase-inhibitor protein II"/>
    <property type="match status" value="2"/>
</dbReference>
<reference evidence="4 5" key="1">
    <citation type="submission" date="2016-06" db="EMBL/GenBank/DDBJ databases">
        <authorList>
            <consortium name="Pathogen Informatics"/>
        </authorList>
    </citation>
    <scope>NUCLEOTIDE SEQUENCE [LARGE SCALE GENOMIC DNA]</scope>
    <source>
        <strain evidence="4">PowCR01</strain>
    </source>
</reference>
<dbReference type="InterPro" id="IPR051210">
    <property type="entry name" value="Ub_ligase/GEF_domain"/>
</dbReference>
<feature type="repeat" description="RCC1" evidence="2">
    <location>
        <begin position="615"/>
        <end position="673"/>
    </location>
</feature>
<evidence type="ECO:0000256" key="1">
    <source>
        <dbReference type="ARBA" id="ARBA00022737"/>
    </source>
</evidence>
<dbReference type="Pfam" id="PF13540">
    <property type="entry name" value="RCC1_2"/>
    <property type="match status" value="3"/>
</dbReference>
<keyword evidence="1" id="KW-0677">Repeat</keyword>
<accession>A0A1C3KPG7</accession>
<feature type="compositionally biased region" description="Basic and acidic residues" evidence="3">
    <location>
        <begin position="1274"/>
        <end position="1285"/>
    </location>
</feature>
<evidence type="ECO:0000313" key="4">
    <source>
        <dbReference type="EMBL" id="SBT75956.1"/>
    </source>
</evidence>
<dbReference type="EMBL" id="LT594509">
    <property type="protein sequence ID" value="SBT75956.1"/>
    <property type="molecule type" value="Genomic_DNA"/>
</dbReference>
<dbReference type="PANTHER" id="PTHR22870">
    <property type="entry name" value="REGULATOR OF CHROMOSOME CONDENSATION"/>
    <property type="match status" value="1"/>
</dbReference>
<dbReference type="PROSITE" id="PS00626">
    <property type="entry name" value="RCC1_2"/>
    <property type="match status" value="1"/>
</dbReference>
<dbReference type="PROSITE" id="PS50012">
    <property type="entry name" value="RCC1_3"/>
    <property type="match status" value="2"/>
</dbReference>